<dbReference type="PANTHER" id="PTHR10622">
    <property type="entry name" value="HET DOMAIN-CONTAINING PROTEIN"/>
    <property type="match status" value="1"/>
</dbReference>
<dbReference type="InterPro" id="IPR010730">
    <property type="entry name" value="HET"/>
</dbReference>
<feature type="compositionally biased region" description="Acidic residues" evidence="1">
    <location>
        <begin position="129"/>
        <end position="145"/>
    </location>
</feature>
<accession>A0ABR2J820</accession>
<gene>
    <name evidence="3" type="ORF">PGQ11_004019</name>
</gene>
<feature type="domain" description="Heterokaryon incompatibility" evidence="2">
    <location>
        <begin position="22"/>
        <end position="174"/>
    </location>
</feature>
<evidence type="ECO:0000259" key="2">
    <source>
        <dbReference type="Pfam" id="PF06985"/>
    </source>
</evidence>
<keyword evidence="4" id="KW-1185">Reference proteome</keyword>
<comment type="caution">
    <text evidence="3">The sequence shown here is derived from an EMBL/GenBank/DDBJ whole genome shotgun (WGS) entry which is preliminary data.</text>
</comment>
<name>A0ABR2J820_9PEZI</name>
<evidence type="ECO:0000313" key="3">
    <source>
        <dbReference type="EMBL" id="KAK8873505.1"/>
    </source>
</evidence>
<dbReference type="EMBL" id="JAPCWZ010000003">
    <property type="protein sequence ID" value="KAK8873505.1"/>
    <property type="molecule type" value="Genomic_DNA"/>
</dbReference>
<evidence type="ECO:0000256" key="1">
    <source>
        <dbReference type="SAM" id="MobiDB-lite"/>
    </source>
</evidence>
<evidence type="ECO:0000313" key="4">
    <source>
        <dbReference type="Proteomes" id="UP001390339"/>
    </source>
</evidence>
<dbReference type="Pfam" id="PF06985">
    <property type="entry name" value="HET"/>
    <property type="match status" value="1"/>
</dbReference>
<proteinExistence type="predicted"/>
<sequence>MWLINVETLELEHVLDHTKTAYAILSHTWEDGEVTFQEFRDHRDDVARAKKGFRKIERVCELARGYSDRLRYAWVDTCCIDKTSSAELSEAINSMYRWYADSTICYAYLGDLAPRKDDGSNGPQVQPDGDGDGDGDGDDVVMTEESDTRSEAAPGLTRSLFRCRWWSRGWTLQELIAPVKLIFLDHDFKYRGTKLSLHARITETTGIEKKILLNRKPLSSVHVARRMSWAASRETTRAEDAAYSLMGLFDINMPLLYGEGSKAFLRLQEEICRRSNGDLTLFAWSADAPVSLAGEDGVDSGTEFRGILARHPREFLSAKTLGKQPGELHKGELSVTNKGIRIDGTELLHAPELGVFLRLGRLQPDDAQPGKGNMYVQLTKTMEGYVRTRADQVFYGLASTYETYWLPPENVYVASDLSPSEQEKVAKQRKHMVRFAASASAADAAASSPTVSGTGAGRGGGGGSIRLGQATYPDHFWDRHQSATLLDFTSQQEGLVELVATLSDGCTTGRLVLAWSSYMAPVEGRRNKRQSALKYTVLDARSPHWNLVSAALRGTGGGRTVDRLLRYEVLEGPLVRHGEGVSTFSHLRIAGEDVEVALAVTRPEGRSPRWRTWRVDVSYSSSQEAAMDENQRILQDIDGPGKRPLVHAATWKTL</sequence>
<dbReference type="PANTHER" id="PTHR10622:SF12">
    <property type="entry name" value="HET DOMAIN-CONTAINING PROTEIN"/>
    <property type="match status" value="1"/>
</dbReference>
<dbReference type="Proteomes" id="UP001390339">
    <property type="component" value="Unassembled WGS sequence"/>
</dbReference>
<protein>
    <submittedName>
        <fullName evidence="3">Heterokaryon incompatibility protein-domain-containing protein</fullName>
    </submittedName>
</protein>
<organism evidence="3 4">
    <name type="scientific">Apiospora arundinis</name>
    <dbReference type="NCBI Taxonomy" id="335852"/>
    <lineage>
        <taxon>Eukaryota</taxon>
        <taxon>Fungi</taxon>
        <taxon>Dikarya</taxon>
        <taxon>Ascomycota</taxon>
        <taxon>Pezizomycotina</taxon>
        <taxon>Sordariomycetes</taxon>
        <taxon>Xylariomycetidae</taxon>
        <taxon>Amphisphaeriales</taxon>
        <taxon>Apiosporaceae</taxon>
        <taxon>Apiospora</taxon>
    </lineage>
</organism>
<reference evidence="3 4" key="1">
    <citation type="journal article" date="2024" name="IMA Fungus">
        <title>Apiospora arundinis, a panoply of carbohydrate-active enzymes and secondary metabolites.</title>
        <authorList>
            <person name="Sorensen T."/>
            <person name="Petersen C."/>
            <person name="Muurmann A.T."/>
            <person name="Christiansen J.V."/>
            <person name="Brundto M.L."/>
            <person name="Overgaard C.K."/>
            <person name="Boysen A.T."/>
            <person name="Wollenberg R.D."/>
            <person name="Larsen T.O."/>
            <person name="Sorensen J.L."/>
            <person name="Nielsen K.L."/>
            <person name="Sondergaard T.E."/>
        </authorList>
    </citation>
    <scope>NUCLEOTIDE SEQUENCE [LARGE SCALE GENOMIC DNA]</scope>
    <source>
        <strain evidence="3 4">AAU 773</strain>
    </source>
</reference>
<feature type="region of interest" description="Disordered" evidence="1">
    <location>
        <begin position="117"/>
        <end position="151"/>
    </location>
</feature>